<feature type="active site" description="Nucleophile" evidence="10">
    <location>
        <position position="315"/>
    </location>
</feature>
<evidence type="ECO:0000256" key="1">
    <source>
        <dbReference type="ARBA" id="ARBA00004123"/>
    </source>
</evidence>
<dbReference type="OrthoDB" id="6093671at2759"/>
<evidence type="ECO:0000256" key="9">
    <source>
        <dbReference type="ARBA" id="ARBA00023242"/>
    </source>
</evidence>
<feature type="binding site" evidence="10">
    <location>
        <position position="235"/>
    </location>
    <ligand>
        <name>S-adenosyl-L-methionine</name>
        <dbReference type="ChEBI" id="CHEBI:59789"/>
    </ligand>
</feature>
<name>A0A8H7PRW1_MORIS</name>
<keyword evidence="4 10" id="KW-0489">Methyltransferase</keyword>
<dbReference type="InterPro" id="IPR029063">
    <property type="entry name" value="SAM-dependent_MTases_sf"/>
</dbReference>
<dbReference type="InterPro" id="IPR023270">
    <property type="entry name" value="RCMT_NCL1"/>
</dbReference>
<accession>A0A8H7PRW1</accession>
<protein>
    <recommendedName>
        <fullName evidence="12">SAM-dependent MTase RsmB/NOP-type domain-containing protein</fullName>
    </recommendedName>
</protein>
<keyword evidence="9" id="KW-0539">Nucleus</keyword>
<feature type="binding site" evidence="10">
    <location>
        <position position="208"/>
    </location>
    <ligand>
        <name>S-adenosyl-L-methionine</name>
        <dbReference type="ChEBI" id="CHEBI:59789"/>
    </ligand>
</feature>
<evidence type="ECO:0000256" key="3">
    <source>
        <dbReference type="ARBA" id="ARBA00022555"/>
    </source>
</evidence>
<evidence type="ECO:0000256" key="7">
    <source>
        <dbReference type="ARBA" id="ARBA00022694"/>
    </source>
</evidence>
<dbReference type="PROSITE" id="PS01153">
    <property type="entry name" value="NOL1_NOP2_SUN"/>
    <property type="match status" value="1"/>
</dbReference>
<dbReference type="EMBL" id="JAEPQZ010000007">
    <property type="protein sequence ID" value="KAG2178946.1"/>
    <property type="molecule type" value="Genomic_DNA"/>
</dbReference>
<comment type="caution">
    <text evidence="13">The sequence shown here is derived from an EMBL/GenBank/DDBJ whole genome shotgun (WGS) entry which is preliminary data.</text>
</comment>
<evidence type="ECO:0000259" key="12">
    <source>
        <dbReference type="PROSITE" id="PS51686"/>
    </source>
</evidence>
<keyword evidence="8 10" id="KW-0694">RNA-binding</keyword>
<evidence type="ECO:0000256" key="11">
    <source>
        <dbReference type="SAM" id="MobiDB-lite"/>
    </source>
</evidence>
<evidence type="ECO:0000256" key="5">
    <source>
        <dbReference type="ARBA" id="ARBA00022679"/>
    </source>
</evidence>
<dbReference type="GO" id="GO:0016428">
    <property type="term" value="F:tRNA (cytidine-5-)-methyltransferase activity"/>
    <property type="evidence" value="ECO:0007669"/>
    <property type="project" value="InterPro"/>
</dbReference>
<keyword evidence="7" id="KW-0819">tRNA processing</keyword>
<evidence type="ECO:0000256" key="2">
    <source>
        <dbReference type="ARBA" id="ARBA00007494"/>
    </source>
</evidence>
<dbReference type="GO" id="GO:0005737">
    <property type="term" value="C:cytoplasm"/>
    <property type="evidence" value="ECO:0007669"/>
    <property type="project" value="TreeGrafter"/>
</dbReference>
<evidence type="ECO:0000256" key="8">
    <source>
        <dbReference type="ARBA" id="ARBA00022884"/>
    </source>
</evidence>
<dbReference type="InterPro" id="IPR001678">
    <property type="entry name" value="MeTrfase_RsmB-F_NOP2_dom"/>
</dbReference>
<feature type="domain" description="SAM-dependent MTase RsmB/NOP-type" evidence="12">
    <location>
        <begin position="58"/>
        <end position="422"/>
    </location>
</feature>
<keyword evidence="14" id="KW-1185">Reference proteome</keyword>
<evidence type="ECO:0000256" key="6">
    <source>
        <dbReference type="ARBA" id="ARBA00022691"/>
    </source>
</evidence>
<dbReference type="InterPro" id="IPR057286">
    <property type="entry name" value="PUA_NSUN2"/>
</dbReference>
<feature type="compositionally biased region" description="Basic and acidic residues" evidence="11">
    <location>
        <begin position="18"/>
        <end position="28"/>
    </location>
</feature>
<feature type="binding site" evidence="10">
    <location>
        <position position="262"/>
    </location>
    <ligand>
        <name>S-adenosyl-L-methionine</name>
        <dbReference type="ChEBI" id="CHEBI:59789"/>
    </ligand>
</feature>
<dbReference type="GO" id="GO:0000049">
    <property type="term" value="F:tRNA binding"/>
    <property type="evidence" value="ECO:0007669"/>
    <property type="project" value="UniProtKB-KW"/>
</dbReference>
<dbReference type="PANTHER" id="PTHR22808">
    <property type="entry name" value="NCL1 YEAST -RELATED NOL1/NOP2/FMU SUN DOMAIN-CONTAINING"/>
    <property type="match status" value="1"/>
</dbReference>
<dbReference type="Gene3D" id="3.40.50.150">
    <property type="entry name" value="Vaccinia Virus protein VP39"/>
    <property type="match status" value="1"/>
</dbReference>
<evidence type="ECO:0000256" key="4">
    <source>
        <dbReference type="ARBA" id="ARBA00022603"/>
    </source>
</evidence>
<dbReference type="Pfam" id="PF01189">
    <property type="entry name" value="Methyltr_RsmB-F"/>
    <property type="match status" value="1"/>
</dbReference>
<dbReference type="GO" id="GO:0030488">
    <property type="term" value="P:tRNA methylation"/>
    <property type="evidence" value="ECO:0007669"/>
    <property type="project" value="TreeGrafter"/>
</dbReference>
<comment type="similarity">
    <text evidence="2 10">Belongs to the class I-like SAM-binding methyltransferase superfamily. RsmB/NOP family.</text>
</comment>
<dbReference type="InterPro" id="IPR023267">
    <property type="entry name" value="RCMT"/>
</dbReference>
<dbReference type="Pfam" id="PF25376">
    <property type="entry name" value="Pre-PUA_NSUN2"/>
    <property type="match status" value="1"/>
</dbReference>
<dbReference type="PRINTS" id="PR02008">
    <property type="entry name" value="RCMTFAMILY"/>
</dbReference>
<dbReference type="PRINTS" id="PR02011">
    <property type="entry name" value="RCMTNCL1"/>
</dbReference>
<keyword evidence="3" id="KW-0820">tRNA-binding</keyword>
<dbReference type="SUPFAM" id="SSF53335">
    <property type="entry name" value="S-adenosyl-L-methionine-dependent methyltransferases"/>
    <property type="match status" value="1"/>
</dbReference>
<keyword evidence="6 10" id="KW-0949">S-adenosyl-L-methionine</keyword>
<sequence>MGYGKKRRSKRGNLRGGNADEKKHGERLDYPEIDKHNQAFCDYYKAQGILDDDEFEKFYEVLKTVLPTTFRITGSRDTALELRDQLQNRYVPSMKDIEVEGEAIEPPTPLEWYPDNFGWHFKVSRGVLRKSPAMSAFHKFVVAETEIGNLSRQEAVSMIPPLLLKVEPHQWVLDMCAAPGSKTAQIIEAVHANDKKNEIPTGLVVANDADYKRSHMLVHQCRRLGSPCFVATNHDAGRFPKVHLKDENGRVYGMQFDRVLCDVPCSGDGTFRKNQTIWRTWGVGSALGLHATQIQIFLRGAQLTKIGGRIVYSTCSFNPIENESVVAEVLRLSNGALELLDMSQELKGLKRKPGLKTWKVMTKDKEWVDSLEDITDEKKRSKYTQSMFPPSNVQDIPLERCLRIYPHEQDTGGFFVAVFEKTKPMTGIDNAFIAHQKGLNVDEKEILESEKKDEELLESIAPKVEETEEVPLTQAKESETAAEIEDKDVDLPSKRAVGESAPNKPSKKARSMDTLKEAPFELMSPDNEDIVEASEFYGLAPTLPKTQFLLRSMEGNSKNRSIYFVSEAVKSILSSKDSSRLRLVNTGVKIFVRQGSAMDGGCPLRISSDGLMLLTPHISEKRCIDVSTEELRTIVTKAFPKTEEFDQSHVEWLTALEPGCCIFRYDTTKLADASQRGLWLPLTLPVWKARVSFNLLLNKKEKKSLSLRLFDVEPEEIPAELRNRQMANIQSEEGTPNTSE</sequence>
<dbReference type="Proteomes" id="UP000654370">
    <property type="component" value="Unassembled WGS sequence"/>
</dbReference>
<evidence type="ECO:0000256" key="10">
    <source>
        <dbReference type="PROSITE-ProRule" id="PRU01023"/>
    </source>
</evidence>
<dbReference type="AlphaFoldDB" id="A0A8H7PRW1"/>
<comment type="subcellular location">
    <subcellularLocation>
        <location evidence="1">Nucleus</location>
    </subcellularLocation>
</comment>
<feature type="binding site" evidence="10">
    <location>
        <begin position="176"/>
        <end position="182"/>
    </location>
    <ligand>
        <name>S-adenosyl-L-methionine</name>
        <dbReference type="ChEBI" id="CHEBI:59789"/>
    </ligand>
</feature>
<gene>
    <name evidence="13" type="ORF">INT43_001793</name>
</gene>
<feature type="compositionally biased region" description="Basic residues" evidence="11">
    <location>
        <begin position="1"/>
        <end position="13"/>
    </location>
</feature>
<dbReference type="PANTHER" id="PTHR22808:SF1">
    <property type="entry name" value="RNA CYTOSINE-C(5)-METHYLTRANSFERASE NSUN2-RELATED"/>
    <property type="match status" value="1"/>
</dbReference>
<feature type="region of interest" description="Disordered" evidence="11">
    <location>
        <begin position="1"/>
        <end position="28"/>
    </location>
</feature>
<proteinExistence type="inferred from homology"/>
<organism evidence="13 14">
    <name type="scientific">Mortierella isabellina</name>
    <name type="common">Filamentous fungus</name>
    <name type="synonym">Umbelopsis isabellina</name>
    <dbReference type="NCBI Taxonomy" id="91625"/>
    <lineage>
        <taxon>Eukaryota</taxon>
        <taxon>Fungi</taxon>
        <taxon>Fungi incertae sedis</taxon>
        <taxon>Mucoromycota</taxon>
        <taxon>Mucoromycotina</taxon>
        <taxon>Umbelopsidomycetes</taxon>
        <taxon>Umbelopsidales</taxon>
        <taxon>Umbelopsidaceae</taxon>
        <taxon>Umbelopsis</taxon>
    </lineage>
</organism>
<dbReference type="InterPro" id="IPR057285">
    <property type="entry name" value="Pre-PUA_NSUN2"/>
</dbReference>
<dbReference type="Pfam" id="PF25378">
    <property type="entry name" value="PUA_NSUN2"/>
    <property type="match status" value="1"/>
</dbReference>
<dbReference type="GO" id="GO:0005634">
    <property type="term" value="C:nucleus"/>
    <property type="evidence" value="ECO:0007669"/>
    <property type="project" value="UniProtKB-SubCell"/>
</dbReference>
<reference evidence="13" key="1">
    <citation type="submission" date="2020-12" db="EMBL/GenBank/DDBJ databases">
        <title>Metabolic potential, ecology and presence of endohyphal bacteria is reflected in genomic diversity of Mucoromycotina.</title>
        <authorList>
            <person name="Muszewska A."/>
            <person name="Okrasinska A."/>
            <person name="Steczkiewicz K."/>
            <person name="Drgas O."/>
            <person name="Orlowska M."/>
            <person name="Perlinska-Lenart U."/>
            <person name="Aleksandrzak-Piekarczyk T."/>
            <person name="Szatraj K."/>
            <person name="Zielenkiewicz U."/>
            <person name="Pilsyk S."/>
            <person name="Malc E."/>
            <person name="Mieczkowski P."/>
            <person name="Kruszewska J.S."/>
            <person name="Biernat P."/>
            <person name="Pawlowska J."/>
        </authorList>
    </citation>
    <scope>NUCLEOTIDE SEQUENCE</scope>
    <source>
        <strain evidence="13">WA0000067209</strain>
    </source>
</reference>
<dbReference type="PROSITE" id="PS51686">
    <property type="entry name" value="SAM_MT_RSMB_NOP"/>
    <property type="match status" value="1"/>
</dbReference>
<evidence type="ECO:0000313" key="14">
    <source>
        <dbReference type="Proteomes" id="UP000654370"/>
    </source>
</evidence>
<evidence type="ECO:0000313" key="13">
    <source>
        <dbReference type="EMBL" id="KAG2178946.1"/>
    </source>
</evidence>
<feature type="region of interest" description="Disordered" evidence="11">
    <location>
        <begin position="462"/>
        <end position="512"/>
    </location>
</feature>
<dbReference type="InterPro" id="IPR018314">
    <property type="entry name" value="RsmB/NOL1/NOP2-like_CS"/>
</dbReference>
<keyword evidence="5 10" id="KW-0808">Transferase</keyword>
<dbReference type="InterPro" id="IPR049560">
    <property type="entry name" value="MeTrfase_RsmB-F_NOP2_cat"/>
</dbReference>